<dbReference type="Proteomes" id="UP001556692">
    <property type="component" value="Unassembled WGS sequence"/>
</dbReference>
<evidence type="ECO:0000313" key="2">
    <source>
        <dbReference type="Proteomes" id="UP001556692"/>
    </source>
</evidence>
<dbReference type="GO" id="GO:0003677">
    <property type="term" value="F:DNA binding"/>
    <property type="evidence" value="ECO:0007669"/>
    <property type="project" value="UniProtKB-KW"/>
</dbReference>
<accession>A0ABV3SKR9</accession>
<evidence type="ECO:0000313" key="1">
    <source>
        <dbReference type="EMBL" id="MEX0406915.1"/>
    </source>
</evidence>
<dbReference type="EMBL" id="JBDPGJ010000003">
    <property type="protein sequence ID" value="MEX0406915.1"/>
    <property type="molecule type" value="Genomic_DNA"/>
</dbReference>
<name>A0ABV3SKR9_9HYPH</name>
<proteinExistence type="predicted"/>
<sequence length="66" mass="7147">MNDNTPLAADILRGAGAIAEFLGFERRAIYHAVSKGSIPTFRVGETVCARRSTLAAWIAEQERQAA</sequence>
<keyword evidence="1" id="KW-0238">DNA-binding</keyword>
<comment type="caution">
    <text evidence="1">The sequence shown here is derived from an EMBL/GenBank/DDBJ whole genome shotgun (WGS) entry which is preliminary data.</text>
</comment>
<gene>
    <name evidence="1" type="ORF">ABGN05_14720</name>
</gene>
<organism evidence="1 2">
    <name type="scientific">Aquibium pacificus</name>
    <dbReference type="NCBI Taxonomy" id="3153579"/>
    <lineage>
        <taxon>Bacteria</taxon>
        <taxon>Pseudomonadati</taxon>
        <taxon>Pseudomonadota</taxon>
        <taxon>Alphaproteobacteria</taxon>
        <taxon>Hyphomicrobiales</taxon>
        <taxon>Phyllobacteriaceae</taxon>
        <taxon>Aquibium</taxon>
    </lineage>
</organism>
<reference evidence="1 2" key="1">
    <citation type="submission" date="2024-05" db="EMBL/GenBank/DDBJ databases">
        <authorList>
            <person name="Jiang F."/>
        </authorList>
    </citation>
    <scope>NUCLEOTIDE SEQUENCE [LARGE SCALE GENOMIC DNA]</scope>
    <source>
        <strain evidence="1 2">LZ166</strain>
    </source>
</reference>
<protein>
    <submittedName>
        <fullName evidence="1">DNA-binding protein</fullName>
    </submittedName>
</protein>
<keyword evidence="2" id="KW-1185">Reference proteome</keyword>